<comment type="caution">
    <text evidence="3">The sequence shown here is derived from an EMBL/GenBank/DDBJ whole genome shotgun (WGS) entry which is preliminary data.</text>
</comment>
<dbReference type="Proteomes" id="UP001465976">
    <property type="component" value="Unassembled WGS sequence"/>
</dbReference>
<feature type="compositionally biased region" description="Polar residues" evidence="2">
    <location>
        <begin position="66"/>
        <end position="78"/>
    </location>
</feature>
<proteinExistence type="predicted"/>
<accession>A0ABR3FEA9</accession>
<evidence type="ECO:0000313" key="4">
    <source>
        <dbReference type="Proteomes" id="UP001465976"/>
    </source>
</evidence>
<keyword evidence="4" id="KW-1185">Reference proteome</keyword>
<reference evidence="3 4" key="1">
    <citation type="submission" date="2024-02" db="EMBL/GenBank/DDBJ databases">
        <title>A draft genome for the cacao thread blight pathogen Marasmius crinis-equi.</title>
        <authorList>
            <person name="Cohen S.P."/>
            <person name="Baruah I.K."/>
            <person name="Amoako-Attah I."/>
            <person name="Bukari Y."/>
            <person name="Meinhardt L.W."/>
            <person name="Bailey B.A."/>
        </authorList>
    </citation>
    <scope>NUCLEOTIDE SEQUENCE [LARGE SCALE GENOMIC DNA]</scope>
    <source>
        <strain evidence="3 4">GH-76</strain>
    </source>
</reference>
<evidence type="ECO:0000256" key="1">
    <source>
        <dbReference type="SAM" id="Coils"/>
    </source>
</evidence>
<evidence type="ECO:0000256" key="2">
    <source>
        <dbReference type="SAM" id="MobiDB-lite"/>
    </source>
</evidence>
<feature type="compositionally biased region" description="Polar residues" evidence="2">
    <location>
        <begin position="152"/>
        <end position="178"/>
    </location>
</feature>
<sequence>MPISLPGFVTSLFGQNAEEQERDSMADIPNLGLEMTCDRDRQNGQQPIRDGGTARYGGSGNRQTRRSNTNGVTSQSKVNHTDATRDTATAKVKVVATSRSRETVAYPETEQRKSYNATETDQTNPANVHSSSRNGNAEPRSATRNDKAGRSGPQNTEAVWSTSSGNRTQGASMNGTGNRSDRTFPPEETKEDYLAKYKEMKKELEFHRSENRRLQEQNDIDRRLLDQRTEELNVAQSYLDAARSCSGKDLIDFVVGLNGELLQVAASIADRVGFPRFDGGRNAHREAALPSLSFVSQRVESTLGKEVISLLLRLDGHDEETQRSVLQNVLQATILHHLCAMIESWSSNDTSSRVLENVYTAISQNAPATTPTVAGRWRAITKAQSKYSHYAAMQERVQAQLIEAIIDVVHLAGGSIPYPDHHGREVYGGMGPLVTRAAQLDKTLVEVVDEDWRTYLPAPGGVFDMNFMCDTYASPSTSRTRSDPPAWASVLCATDLGLMKTSWVGSPGPNRRQQPQVMVKAKVVLRQTITDALRIQETSATDFR</sequence>
<name>A0ABR3FEA9_9AGAR</name>
<feature type="coiled-coil region" evidence="1">
    <location>
        <begin position="190"/>
        <end position="217"/>
    </location>
</feature>
<evidence type="ECO:0000313" key="3">
    <source>
        <dbReference type="EMBL" id="KAL0573591.1"/>
    </source>
</evidence>
<gene>
    <name evidence="3" type="ORF">V5O48_008368</name>
</gene>
<dbReference type="EMBL" id="JBAHYK010000486">
    <property type="protein sequence ID" value="KAL0573591.1"/>
    <property type="molecule type" value="Genomic_DNA"/>
</dbReference>
<protein>
    <submittedName>
        <fullName evidence="3">Uncharacterized protein</fullName>
    </submittedName>
</protein>
<keyword evidence="1" id="KW-0175">Coiled coil</keyword>
<feature type="region of interest" description="Disordered" evidence="2">
    <location>
        <begin position="15"/>
        <end position="188"/>
    </location>
</feature>
<feature type="compositionally biased region" description="Basic and acidic residues" evidence="2">
    <location>
        <begin position="179"/>
        <end position="188"/>
    </location>
</feature>
<organism evidence="3 4">
    <name type="scientific">Marasmius crinis-equi</name>
    <dbReference type="NCBI Taxonomy" id="585013"/>
    <lineage>
        <taxon>Eukaryota</taxon>
        <taxon>Fungi</taxon>
        <taxon>Dikarya</taxon>
        <taxon>Basidiomycota</taxon>
        <taxon>Agaricomycotina</taxon>
        <taxon>Agaricomycetes</taxon>
        <taxon>Agaricomycetidae</taxon>
        <taxon>Agaricales</taxon>
        <taxon>Marasmiineae</taxon>
        <taxon>Marasmiaceae</taxon>
        <taxon>Marasmius</taxon>
    </lineage>
</organism>
<feature type="compositionally biased region" description="Polar residues" evidence="2">
    <location>
        <begin position="114"/>
        <end position="135"/>
    </location>
</feature>